<dbReference type="RefSeq" id="XP_026483084.2">
    <property type="nucleotide sequence ID" value="XM_026627299.2"/>
</dbReference>
<dbReference type="OMA" id="MESEAYL"/>
<protein>
    <submittedName>
        <fullName evidence="4">Uncharacterized protein LOC113391365</fullName>
    </submittedName>
</protein>
<feature type="compositionally biased region" description="Basic residues" evidence="2">
    <location>
        <begin position="1828"/>
        <end position="1837"/>
    </location>
</feature>
<accession>A0A8B8HE60</accession>
<feature type="region of interest" description="Disordered" evidence="2">
    <location>
        <begin position="1826"/>
        <end position="1858"/>
    </location>
</feature>
<proteinExistence type="predicted"/>
<dbReference type="OrthoDB" id="666972at2759"/>
<evidence type="ECO:0000313" key="3">
    <source>
        <dbReference type="Proteomes" id="UP001652626"/>
    </source>
</evidence>
<reference evidence="4" key="1">
    <citation type="submission" date="2025-08" db="UniProtKB">
        <authorList>
            <consortium name="RefSeq"/>
        </authorList>
    </citation>
    <scope>IDENTIFICATION</scope>
    <source>
        <tissue evidence="4">Whole body</tissue>
    </source>
</reference>
<keyword evidence="1" id="KW-0175">Coiled coil</keyword>
<feature type="coiled-coil region" evidence="1">
    <location>
        <begin position="256"/>
        <end position="290"/>
    </location>
</feature>
<evidence type="ECO:0000256" key="1">
    <source>
        <dbReference type="SAM" id="Coils"/>
    </source>
</evidence>
<evidence type="ECO:0000256" key="2">
    <source>
        <dbReference type="SAM" id="MobiDB-lite"/>
    </source>
</evidence>
<name>A0A8B8HE60_VANTA</name>
<keyword evidence="3" id="KW-1185">Reference proteome</keyword>
<evidence type="ECO:0000313" key="4">
    <source>
        <dbReference type="RefSeq" id="XP_026483084.2"/>
    </source>
</evidence>
<dbReference type="GeneID" id="113391365"/>
<organism evidence="3 4">
    <name type="scientific">Vanessa tameamea</name>
    <name type="common">Kamehameha butterfly</name>
    <dbReference type="NCBI Taxonomy" id="334116"/>
    <lineage>
        <taxon>Eukaryota</taxon>
        <taxon>Metazoa</taxon>
        <taxon>Ecdysozoa</taxon>
        <taxon>Arthropoda</taxon>
        <taxon>Hexapoda</taxon>
        <taxon>Insecta</taxon>
        <taxon>Pterygota</taxon>
        <taxon>Neoptera</taxon>
        <taxon>Endopterygota</taxon>
        <taxon>Lepidoptera</taxon>
        <taxon>Glossata</taxon>
        <taxon>Ditrysia</taxon>
        <taxon>Papilionoidea</taxon>
        <taxon>Nymphalidae</taxon>
        <taxon>Nymphalinae</taxon>
        <taxon>Vanessa</taxon>
    </lineage>
</organism>
<dbReference type="Proteomes" id="UP001652626">
    <property type="component" value="Chromosome 31"/>
</dbReference>
<gene>
    <name evidence="4" type="primary">LOC113391365</name>
</gene>
<sequence length="2073" mass="235213">MRFYLLYKNHGLYDPVLDDTESYYVPITEEDLQTTNVTGETYTINYADRQDVEQRHFANGTKSDTTYEDQIKSNLKDAFLHIDIDDLPPSARFKLPISDEYDPEGKKMSKLQRLYQNILNIDLKKVSEQMRLGGNETARYAEEIRSDINKEIAKEILRQNEMTKKESIYTENNKQDWDTVKETASKIVEKSINKALTIAETKLKSEFENTEYKIHKESNVEKIENESNLVKDVRIKDIKEKKRTSFDKKQKTVSFSEDVIKEVKSLTEEIENYETMNVESESRLTAEKRKLLTRQDIAEAIKPGTVRDRTERFKKSNIIKDINKSDSKYEKTDIKETEQLSSTIKQHGTRISNIKIAQQRVFNMGAQTILNIRRATYPSIGNVLLKAFLAHVTKVMIRLSKSVTFKPLPYVTKSDDKQFNEQRKDIRENVFSKALKDGELIIKHKLSGAKIAQIEGMKPEELTKKMNIVILELQRKSGIEEQIDKSDSVRMEFDTDNFDKKEFVKMGFNKEGSDQQDFIKMEFDKKVFDKMSSDKNEFDKMSFDKNEFDKMSFDKNEFDKMGFDKKEFQQYDTSRSKGDAADDAPGTYYQSYTTRCDNKQNNYQTYETTKTQSMEIREIKTEKQCSEFKSTKIDSNIRNEEQNEVRYEDGNIIYIAIVEAHVYTNKDAIFEEHLRRMSESKKLIEKTELSKLSDLLETTDKMNIYVAFDEGRKLSFASDTMIPTEEDSSLREIESQPVKYIRNATDFEHVAKKLAVQNITQIIEPLLHMENKQYTSSKQAHAVFEIPVISVTETTDVSAEEKQVYFQAQVFVTQKSYVSVEEPRKPVVEITEIPVDEEESTVLEESKVIVELPETAIETPVKSIPEISEVITKDDEVVEIVVSEPKTFEVQPIIDITAKAVAVTSEVLPDEANLELFDVLKTAGKTSNTVVEKTSMSVAETTTTSPERSSEFLGITETRKETATMNINQNIATEISHVSFEEPSNESIMAQKPQFEQAKVALTTNVAAEVLEISVLEKEPETFDIPKIKDKKSDSLMENFVFSVAETTQEIPIEPRNEPVGEIKTTNQKASFQIQEFHATEASIVYPLEPKYENLEIKDIAKMQPLPLVEQTNYTVAETLSVLPEETSKELEVAIASNQHANIGIEEFKTAEIITVSTEEPVHENLDIPKIVEKLPQSSLESCVLTLAEAQTVIPEGPKDEYFEVLPVTTKQTKVLIESPSLTIAESLDILPQGPKEGVFDVTEISQEQPHVDLDGLKPLSTSTVFVEEQHEEFQVPQVDTRVPQALMENPILSVPISLAIFPEGPKDAPFEIDKITILEPNVDFEEFKAAAVTIVAPEEPKQEILEIPKVEGKVPLSEIESPRHALAETLAIIPEGPKAASLEINKLSEEKIKVNFNELHSLETISTSLGESVKEDIVIQNIIEKQPQTKLQEVNLNIAETFTIIPEEPIDQTFAVNKTINQEAHINIEELKAAESKIIMFEETINEDLVLPHIKKSLEKQVNVSLVESTATMVAEQTAVAVATEESFKYLNKEPVTAKTRDVKLAIVDVSDDSRNFEDVDLNYTVELPKEHDDKVNEVFAEVTITKQKTPPLDVYAEYEFNEKKTELDSNVYKSLKILKRKIFNQSMDESLSYTALITDEEFNKKVDEELLKIISSTSESSEFIKSGDISTFSFSLASSALTPLIEEYMFRIRGPSLKRFQYIEDVFEEATFRLKSKFQSSTVENFDASLTLILQDIAISQLHSEITDVGIETMEYKSETDISKQYFESQKTSKSLETSVQTEQKSLHTDLAIASAATKQTIESGIDVTVLAIEEEPIIEASGRSRTVRKTKSSKKPSAVKAEALQAESKASTASRVEISDARHIEAMESEAYLHSQSLQASMEVSMENNLSMEVNQKQESHTQMSKRKHVEASKATALSTEADYDRESMMSIESVSKSKSLASDGGLSIKTDLTDESYEITNGLISPPLTPPTPLTDEYIFRLEIPLPEECEFVPRDCSYSPESIEDEIILRNGLIPHIITRIERIIYSPPLPTPPGSPERQIIPIYRKPALKGGSDEKTINVSFFKFLS</sequence>